<evidence type="ECO:0000313" key="1">
    <source>
        <dbReference type="EMBL" id="SFF42724.1"/>
    </source>
</evidence>
<keyword evidence="2" id="KW-1185">Reference proteome</keyword>
<dbReference type="InterPro" id="IPR053154">
    <property type="entry name" value="c-di-AMP_regulator"/>
</dbReference>
<dbReference type="Gene3D" id="2.170.120.30">
    <property type="match status" value="1"/>
</dbReference>
<gene>
    <name evidence="1" type="ORF">SAMN05216283_10699</name>
</gene>
<reference evidence="1 2" key="1">
    <citation type="submission" date="2016-10" db="EMBL/GenBank/DDBJ databases">
        <authorList>
            <person name="de Groot N.N."/>
        </authorList>
    </citation>
    <scope>NUCLEOTIDE SEQUENCE [LARGE SCALE GENOMIC DNA]</scope>
    <source>
        <strain evidence="1 2">CGMCC 1.9156</strain>
    </source>
</reference>
<dbReference type="InterPro" id="IPR012505">
    <property type="entry name" value="YbbR"/>
</dbReference>
<evidence type="ECO:0008006" key="3">
    <source>
        <dbReference type="Google" id="ProtNLM"/>
    </source>
</evidence>
<accession>A0A1I2IKD7</accession>
<dbReference type="EMBL" id="FONW01000006">
    <property type="protein sequence ID" value="SFF42724.1"/>
    <property type="molecule type" value="Genomic_DNA"/>
</dbReference>
<dbReference type="STRING" id="655355.SAMN05216283_10699"/>
<dbReference type="Pfam" id="PF07949">
    <property type="entry name" value="YbbR"/>
    <property type="match status" value="1"/>
</dbReference>
<sequence>MVIYLVCVGIASVFWLLNALEKEYEVELSFPVRYTNHPKNKLLVNDPPSHFTLDVKSYGFTLLRYKLSMAFSPLVFNINEFGGESMEDSSRSNYALSSRLFRNEIADQLSNELTITGVHPDTIYFQFDRIVSQKKKVEPAISFQLKKQHYQYESVQVKPDSVIVHGPESILDTLKIIKTVAQHYKELAQTVQRNVPLQDIKHLEFSPKRVVVQIPIEEFTEKELAVPVQIQGIPDSIHISLFPAEVKLNFLVGLSRFSSITSNDFEAIVSYEDILSQKDYLPVKLEKVPPHLKAVNLAPRRIEYLIEK</sequence>
<dbReference type="Proteomes" id="UP000198964">
    <property type="component" value="Unassembled WGS sequence"/>
</dbReference>
<dbReference type="PANTHER" id="PTHR37804:SF1">
    <property type="entry name" value="CDAA REGULATORY PROTEIN CDAR"/>
    <property type="match status" value="1"/>
</dbReference>
<evidence type="ECO:0000313" key="2">
    <source>
        <dbReference type="Proteomes" id="UP000198964"/>
    </source>
</evidence>
<dbReference type="Gene3D" id="2.170.120.40">
    <property type="entry name" value="YbbR-like domain"/>
    <property type="match status" value="1"/>
</dbReference>
<organism evidence="1 2">
    <name type="scientific">Sunxiuqinia elliptica</name>
    <dbReference type="NCBI Taxonomy" id="655355"/>
    <lineage>
        <taxon>Bacteria</taxon>
        <taxon>Pseudomonadati</taxon>
        <taxon>Bacteroidota</taxon>
        <taxon>Bacteroidia</taxon>
        <taxon>Marinilabiliales</taxon>
        <taxon>Prolixibacteraceae</taxon>
        <taxon>Sunxiuqinia</taxon>
    </lineage>
</organism>
<name>A0A1I2IKD7_9BACT</name>
<dbReference type="PANTHER" id="PTHR37804">
    <property type="entry name" value="CDAA REGULATORY PROTEIN CDAR"/>
    <property type="match status" value="1"/>
</dbReference>
<protein>
    <recommendedName>
        <fullName evidence="3">YbbR-like protein</fullName>
    </recommendedName>
</protein>
<proteinExistence type="predicted"/>
<dbReference type="AlphaFoldDB" id="A0A1I2IKD7"/>